<name>A0A7C8MLY3_9PEZI</name>
<gene>
    <name evidence="3" type="ORF">GQX73_g9078</name>
</gene>
<protein>
    <recommendedName>
        <fullName evidence="2">Amine oxidase domain-containing protein</fullName>
    </recommendedName>
</protein>
<evidence type="ECO:0000256" key="1">
    <source>
        <dbReference type="SAM" id="SignalP"/>
    </source>
</evidence>
<dbReference type="Proteomes" id="UP000481858">
    <property type="component" value="Unassembled WGS sequence"/>
</dbReference>
<dbReference type="Gene3D" id="1.10.405.20">
    <property type="match status" value="1"/>
</dbReference>
<dbReference type="SUPFAM" id="SSF51905">
    <property type="entry name" value="FAD/NAD(P)-binding domain"/>
    <property type="match status" value="1"/>
</dbReference>
<keyword evidence="1" id="KW-0732">Signal</keyword>
<dbReference type="GO" id="GO:0016491">
    <property type="term" value="F:oxidoreductase activity"/>
    <property type="evidence" value="ECO:0007669"/>
    <property type="project" value="InterPro"/>
</dbReference>
<dbReference type="PANTHER" id="PTHR42923:SF26">
    <property type="entry name" value="FMN REDUCTASE LOT6, PUTATIVE (AFU_ORTHOLOGUE AFUA_7G06600)-RELATED"/>
    <property type="match status" value="1"/>
</dbReference>
<dbReference type="Gene3D" id="3.30.70.1990">
    <property type="match status" value="1"/>
</dbReference>
<dbReference type="InterPro" id="IPR002937">
    <property type="entry name" value="Amino_oxidase"/>
</dbReference>
<evidence type="ECO:0000313" key="4">
    <source>
        <dbReference type="Proteomes" id="UP000481858"/>
    </source>
</evidence>
<dbReference type="InterPro" id="IPR036188">
    <property type="entry name" value="FAD/NAD-bd_sf"/>
</dbReference>
<feature type="signal peptide" evidence="1">
    <location>
        <begin position="1"/>
        <end position="16"/>
    </location>
</feature>
<organism evidence="3 4">
    <name type="scientific">Xylaria multiplex</name>
    <dbReference type="NCBI Taxonomy" id="323545"/>
    <lineage>
        <taxon>Eukaryota</taxon>
        <taxon>Fungi</taxon>
        <taxon>Dikarya</taxon>
        <taxon>Ascomycota</taxon>
        <taxon>Pezizomycotina</taxon>
        <taxon>Sordariomycetes</taxon>
        <taxon>Xylariomycetidae</taxon>
        <taxon>Xylariales</taxon>
        <taxon>Xylariaceae</taxon>
        <taxon>Xylaria</taxon>
    </lineage>
</organism>
<reference evidence="3 4" key="1">
    <citation type="submission" date="2019-12" db="EMBL/GenBank/DDBJ databases">
        <title>Draft genome sequence of the ascomycete Xylaria multiplex DSM 110363.</title>
        <authorList>
            <person name="Buettner E."/>
            <person name="Kellner H."/>
        </authorList>
    </citation>
    <scope>NUCLEOTIDE SEQUENCE [LARGE SCALE GENOMIC DNA]</scope>
    <source>
        <strain evidence="3 4">DSM 110363</strain>
    </source>
</reference>
<comment type="caution">
    <text evidence="3">The sequence shown here is derived from an EMBL/GenBank/DDBJ whole genome shotgun (WGS) entry which is preliminary data.</text>
</comment>
<dbReference type="PANTHER" id="PTHR42923">
    <property type="entry name" value="PROTOPORPHYRINOGEN OXIDASE"/>
    <property type="match status" value="1"/>
</dbReference>
<dbReference type="InParanoid" id="A0A7C8MLY3"/>
<dbReference type="EMBL" id="WUBL01000148">
    <property type="protein sequence ID" value="KAF2964511.1"/>
    <property type="molecule type" value="Genomic_DNA"/>
</dbReference>
<dbReference type="Pfam" id="PF01593">
    <property type="entry name" value="Amino_oxidase"/>
    <property type="match status" value="1"/>
</dbReference>
<feature type="chain" id="PRO_5028998793" description="Amine oxidase domain-containing protein" evidence="1">
    <location>
        <begin position="17"/>
        <end position="482"/>
    </location>
</feature>
<dbReference type="OrthoDB" id="68575at2759"/>
<evidence type="ECO:0000313" key="3">
    <source>
        <dbReference type="EMBL" id="KAF2964511.1"/>
    </source>
</evidence>
<sequence length="482" mass="53925">MYIITIFYLLMACVVSVTTDGRGHDEPLWLDPATYSAADIIEKDVVIIGGGSSGSFTAVRLRDFNKSVVVIEKKDTLGGHAETYTNPFTGYTIDLGVVVFHNLQVVLDYFAKFDTPLFKISPFVTNLSYVDFTTGQPVDFEPPTTEAFTEALKSYSRHLERHAGIHLGFNMSYPVDPDLLLSFKDFVEKYGLQDLVAQTFLSNQGYAPILDISMLYIFKYLNIYQVRGYLESSFFTTAHHNIQELYTKIAHFLGSDALLSTKVLAMERQSPKSHSPVLAEQRPIRVLVQTPTGRKIILAKALISAVPPVVDGLTGFDLSDEERKLFGKFYANGYYTGLLNNTGLNESIWNTEPGRAYNIPALPGPYGLRLTEGLTQVYYGSPLVLSDNQVKADIMSRIKTVQRARGIVTDGIDPSWLAFSSHAPFNLMVSNDDIKEGFYRNLSSLQGRRNTFYHGAAWETQDSGALWKFTDDYILPRLLSVL</sequence>
<feature type="domain" description="Amine oxidase" evidence="2">
    <location>
        <begin position="57"/>
        <end position="310"/>
    </location>
</feature>
<dbReference type="Gene3D" id="3.50.50.60">
    <property type="entry name" value="FAD/NAD(P)-binding domain"/>
    <property type="match status" value="1"/>
</dbReference>
<dbReference type="InterPro" id="IPR050464">
    <property type="entry name" value="Zeta_carotene_desat/Oxidored"/>
</dbReference>
<proteinExistence type="predicted"/>
<dbReference type="AlphaFoldDB" id="A0A7C8MLY3"/>
<accession>A0A7C8MLY3</accession>
<evidence type="ECO:0000259" key="2">
    <source>
        <dbReference type="Pfam" id="PF01593"/>
    </source>
</evidence>
<keyword evidence="4" id="KW-1185">Reference proteome</keyword>